<name>A0A433XVY1_9BACL</name>
<comment type="caution">
    <text evidence="1">The sequence shown here is derived from an EMBL/GenBank/DDBJ whole genome shotgun (WGS) entry which is preliminary data.</text>
</comment>
<sequence length="132" mass="15578">MLINYSYVSKVEAYNFRSLLGSQLFEPKDFDHHEDIKLAIDWTMGKRLNRKNVLTRNYRLSIVRITIQNPKLFFDENEVVNIERRMYAASFLISEFYINKQPASLLAIKEMLSTPYNGKVLNLLNQHKKTFG</sequence>
<dbReference type="Proteomes" id="UP000279446">
    <property type="component" value="Unassembled WGS sequence"/>
</dbReference>
<dbReference type="AlphaFoldDB" id="A0A433XVY1"/>
<accession>A0A433XVY1</accession>
<keyword evidence="2" id="KW-1185">Reference proteome</keyword>
<dbReference type="RefSeq" id="WP_127195117.1">
    <property type="nucleotide sequence ID" value="NZ_RZNY01000051.1"/>
</dbReference>
<reference evidence="1 2" key="1">
    <citation type="submission" date="2018-12" db="EMBL/GenBank/DDBJ databases">
        <authorList>
            <person name="Sun L."/>
            <person name="Chen Z."/>
        </authorList>
    </citation>
    <scope>NUCLEOTIDE SEQUENCE [LARGE SCALE GENOMIC DNA]</scope>
    <source>
        <strain evidence="1 2">DSM 15890</strain>
    </source>
</reference>
<dbReference type="EMBL" id="RZNY01000051">
    <property type="protein sequence ID" value="RUT38717.1"/>
    <property type="molecule type" value="Genomic_DNA"/>
</dbReference>
<protein>
    <submittedName>
        <fullName evidence="1">Uncharacterized protein</fullName>
    </submittedName>
</protein>
<proteinExistence type="predicted"/>
<evidence type="ECO:0000313" key="2">
    <source>
        <dbReference type="Proteomes" id="UP000279446"/>
    </source>
</evidence>
<gene>
    <name evidence="1" type="ORF">EJP82_26760</name>
</gene>
<organism evidence="1 2">
    <name type="scientific">Paenibacillus anaericanus</name>
    <dbReference type="NCBI Taxonomy" id="170367"/>
    <lineage>
        <taxon>Bacteria</taxon>
        <taxon>Bacillati</taxon>
        <taxon>Bacillota</taxon>
        <taxon>Bacilli</taxon>
        <taxon>Bacillales</taxon>
        <taxon>Paenibacillaceae</taxon>
        <taxon>Paenibacillus</taxon>
    </lineage>
</organism>
<evidence type="ECO:0000313" key="1">
    <source>
        <dbReference type="EMBL" id="RUT38717.1"/>
    </source>
</evidence>